<evidence type="ECO:0000313" key="3">
    <source>
        <dbReference type="EMBL" id="MEA0970113.1"/>
    </source>
</evidence>
<protein>
    <submittedName>
        <fullName evidence="3">DNA-binding response regulator</fullName>
    </submittedName>
</protein>
<evidence type="ECO:0000313" key="4">
    <source>
        <dbReference type="Proteomes" id="UP001291687"/>
    </source>
</evidence>
<keyword evidence="4" id="KW-1185">Reference proteome</keyword>
<sequence>MEGHNFSPRIVIVVSNDSFIYEALVDNINCKIELVDTGFKDYINSLGKVDVLIVDKLLSGHEIPIFRVDILINCTKNKLSQNEIYFAKPFKLTDLIDTIERNQDGKNLFCSINKDWVYSHQLGRLSSAEKSIFLTDKENALFQKLLCIDGHLAEKDYLRHEVWNYHQDTESNTVETHLYKLKQKLPSGLLEIKNSGCFLSIDNLK</sequence>
<dbReference type="SUPFAM" id="SSF46894">
    <property type="entry name" value="C-terminal effector domain of the bipartite response regulators"/>
    <property type="match status" value="1"/>
</dbReference>
<dbReference type="EMBL" id="JARJFB010000002">
    <property type="protein sequence ID" value="MEA0970113.1"/>
    <property type="molecule type" value="Genomic_DNA"/>
</dbReference>
<evidence type="ECO:0000259" key="2">
    <source>
        <dbReference type="Pfam" id="PF00486"/>
    </source>
</evidence>
<gene>
    <name evidence="3" type="ORF">Megvenef_00062</name>
</gene>
<dbReference type="RefSeq" id="WP_322776018.1">
    <property type="nucleotide sequence ID" value="NZ_JARJFB010000002.1"/>
</dbReference>
<name>A0ABU5NAB5_9RICK</name>
<organism evidence="3 4">
    <name type="scientific">Candidatus Megaera venefica</name>
    <dbReference type="NCBI Taxonomy" id="2055910"/>
    <lineage>
        <taxon>Bacteria</taxon>
        <taxon>Pseudomonadati</taxon>
        <taxon>Pseudomonadota</taxon>
        <taxon>Alphaproteobacteria</taxon>
        <taxon>Rickettsiales</taxon>
        <taxon>Rickettsiaceae</taxon>
        <taxon>Candidatus Megaera</taxon>
    </lineage>
</organism>
<dbReference type="Gene3D" id="1.10.10.10">
    <property type="entry name" value="Winged helix-like DNA-binding domain superfamily/Winged helix DNA-binding domain"/>
    <property type="match status" value="1"/>
</dbReference>
<feature type="domain" description="OmpR/PhoB-type" evidence="2">
    <location>
        <begin position="130"/>
        <end position="187"/>
    </location>
</feature>
<proteinExistence type="predicted"/>
<dbReference type="InterPro" id="IPR016032">
    <property type="entry name" value="Sig_transdc_resp-reg_C-effctor"/>
</dbReference>
<dbReference type="InterPro" id="IPR036388">
    <property type="entry name" value="WH-like_DNA-bd_sf"/>
</dbReference>
<dbReference type="GO" id="GO:0003677">
    <property type="term" value="F:DNA binding"/>
    <property type="evidence" value="ECO:0007669"/>
    <property type="project" value="UniProtKB-KW"/>
</dbReference>
<comment type="caution">
    <text evidence="3">The sequence shown here is derived from an EMBL/GenBank/DDBJ whole genome shotgun (WGS) entry which is preliminary data.</text>
</comment>
<dbReference type="InterPro" id="IPR001867">
    <property type="entry name" value="OmpR/PhoB-type_DNA-bd"/>
</dbReference>
<accession>A0ABU5NAB5</accession>
<evidence type="ECO:0000256" key="1">
    <source>
        <dbReference type="ARBA" id="ARBA00023125"/>
    </source>
</evidence>
<dbReference type="Proteomes" id="UP001291687">
    <property type="component" value="Unassembled WGS sequence"/>
</dbReference>
<reference evidence="3 4" key="1">
    <citation type="submission" date="2023-03" db="EMBL/GenBank/DDBJ databases">
        <title>Host association and intracellularity evolved multiple times independently in the Rickettsiales.</title>
        <authorList>
            <person name="Castelli M."/>
            <person name="Nardi T."/>
            <person name="Gammuto L."/>
            <person name="Bellinzona G."/>
            <person name="Sabaneyeva E."/>
            <person name="Potekhin A."/>
            <person name="Serra V."/>
            <person name="Petroni G."/>
            <person name="Sassera D."/>
        </authorList>
    </citation>
    <scope>NUCLEOTIDE SEQUENCE [LARGE SCALE GENOMIC DNA]</scope>
    <source>
        <strain evidence="3 4">Sr 2-6</strain>
    </source>
</reference>
<dbReference type="Pfam" id="PF00486">
    <property type="entry name" value="Trans_reg_C"/>
    <property type="match status" value="1"/>
</dbReference>
<keyword evidence="1 3" id="KW-0238">DNA-binding</keyword>